<gene>
    <name evidence="6" type="ORF">NQT62_01145</name>
</gene>
<dbReference type="PRINTS" id="PR00039">
    <property type="entry name" value="HTHLYSR"/>
</dbReference>
<protein>
    <submittedName>
        <fullName evidence="6">LysR substrate-binding domain-containing protein</fullName>
    </submittedName>
</protein>
<accession>A0ABT1WC04</accession>
<organism evidence="6 7">
    <name type="scientific">Limnobacter humi</name>
    <dbReference type="NCBI Taxonomy" id="1778671"/>
    <lineage>
        <taxon>Bacteria</taxon>
        <taxon>Pseudomonadati</taxon>
        <taxon>Pseudomonadota</taxon>
        <taxon>Betaproteobacteria</taxon>
        <taxon>Burkholderiales</taxon>
        <taxon>Burkholderiaceae</taxon>
        <taxon>Limnobacter</taxon>
    </lineage>
</organism>
<proteinExistence type="inferred from homology"/>
<evidence type="ECO:0000256" key="1">
    <source>
        <dbReference type="ARBA" id="ARBA00009437"/>
    </source>
</evidence>
<dbReference type="InterPro" id="IPR036388">
    <property type="entry name" value="WH-like_DNA-bd_sf"/>
</dbReference>
<dbReference type="Pfam" id="PF00126">
    <property type="entry name" value="HTH_1"/>
    <property type="match status" value="1"/>
</dbReference>
<dbReference type="PROSITE" id="PS50931">
    <property type="entry name" value="HTH_LYSR"/>
    <property type="match status" value="1"/>
</dbReference>
<dbReference type="InterPro" id="IPR005119">
    <property type="entry name" value="LysR_subst-bd"/>
</dbReference>
<dbReference type="PANTHER" id="PTHR30346">
    <property type="entry name" value="TRANSCRIPTIONAL DUAL REGULATOR HCAR-RELATED"/>
    <property type="match status" value="1"/>
</dbReference>
<dbReference type="Gene3D" id="3.40.190.10">
    <property type="entry name" value="Periplasmic binding protein-like II"/>
    <property type="match status" value="2"/>
</dbReference>
<dbReference type="InterPro" id="IPR036390">
    <property type="entry name" value="WH_DNA-bd_sf"/>
</dbReference>
<name>A0ABT1WC04_9BURK</name>
<dbReference type="Proteomes" id="UP001204142">
    <property type="component" value="Unassembled WGS sequence"/>
</dbReference>
<evidence type="ECO:0000313" key="7">
    <source>
        <dbReference type="Proteomes" id="UP001204142"/>
    </source>
</evidence>
<dbReference type="SUPFAM" id="SSF46785">
    <property type="entry name" value="Winged helix' DNA-binding domain"/>
    <property type="match status" value="1"/>
</dbReference>
<dbReference type="PANTHER" id="PTHR30346:SF17">
    <property type="entry name" value="LYSR FAMILY TRANSCRIPTIONAL REGULATOR"/>
    <property type="match status" value="1"/>
</dbReference>
<sequence length="293" mass="32086">MRYFVAVAETLNFTAAAERLHIGQPPLSMQIMDLEDELGVKLFTRTKRKVELTDAGQQFLLRARGILADVHTASQEARKFAQGQQGLIRMGFASSLPYSSIMPRLLFAFRQQAPAVQWQLSEMFTNEQFEALGNNLLDVGLVRYSGGPVPDGLEVKEIGRDPLLLVVNAHHRLAKRRRVAFRELQGEHFITFPTGVGSGLPGILSRLGQSAGFEPQVVQEVKEATTQIGLVAAGLGVALLPAPLAVIQLPGVRYLPVVDAGAYYALSVAHRKADLINQRPLLTLFLNVLASLQ</sequence>
<evidence type="ECO:0000256" key="3">
    <source>
        <dbReference type="ARBA" id="ARBA00023125"/>
    </source>
</evidence>
<keyword evidence="4" id="KW-0804">Transcription</keyword>
<reference evidence="6 7" key="1">
    <citation type="submission" date="2022-07" db="EMBL/GenBank/DDBJ databases">
        <authorList>
            <person name="Xamxidin M."/>
            <person name="Wu M."/>
        </authorList>
    </citation>
    <scope>NUCLEOTIDE SEQUENCE [LARGE SCALE GENOMIC DNA]</scope>
    <source>
        <strain evidence="6 7">NBRC 111650</strain>
    </source>
</reference>
<comment type="similarity">
    <text evidence="1">Belongs to the LysR transcriptional regulatory family.</text>
</comment>
<dbReference type="InterPro" id="IPR000847">
    <property type="entry name" value="LysR_HTH_N"/>
</dbReference>
<dbReference type="SUPFAM" id="SSF53850">
    <property type="entry name" value="Periplasmic binding protein-like II"/>
    <property type="match status" value="1"/>
</dbReference>
<comment type="caution">
    <text evidence="6">The sequence shown here is derived from an EMBL/GenBank/DDBJ whole genome shotgun (WGS) entry which is preliminary data.</text>
</comment>
<feature type="domain" description="HTH lysR-type" evidence="5">
    <location>
        <begin position="1"/>
        <end position="53"/>
    </location>
</feature>
<dbReference type="EMBL" id="JANIGO010000001">
    <property type="protein sequence ID" value="MCQ8895040.1"/>
    <property type="molecule type" value="Genomic_DNA"/>
</dbReference>
<dbReference type="CDD" id="cd08414">
    <property type="entry name" value="PBP2_LTTR_aromatics_like"/>
    <property type="match status" value="1"/>
</dbReference>
<dbReference type="Pfam" id="PF03466">
    <property type="entry name" value="LysR_substrate"/>
    <property type="match status" value="1"/>
</dbReference>
<keyword evidence="2" id="KW-0805">Transcription regulation</keyword>
<evidence type="ECO:0000256" key="4">
    <source>
        <dbReference type="ARBA" id="ARBA00023163"/>
    </source>
</evidence>
<evidence type="ECO:0000313" key="6">
    <source>
        <dbReference type="EMBL" id="MCQ8895040.1"/>
    </source>
</evidence>
<evidence type="ECO:0000256" key="2">
    <source>
        <dbReference type="ARBA" id="ARBA00023015"/>
    </source>
</evidence>
<keyword evidence="3" id="KW-0238">DNA-binding</keyword>
<dbReference type="RefSeq" id="WP_256762701.1">
    <property type="nucleotide sequence ID" value="NZ_JANIGO010000001.1"/>
</dbReference>
<keyword evidence="7" id="KW-1185">Reference proteome</keyword>
<evidence type="ECO:0000259" key="5">
    <source>
        <dbReference type="PROSITE" id="PS50931"/>
    </source>
</evidence>
<dbReference type="Gene3D" id="1.10.10.10">
    <property type="entry name" value="Winged helix-like DNA-binding domain superfamily/Winged helix DNA-binding domain"/>
    <property type="match status" value="1"/>
</dbReference>